<evidence type="ECO:0000256" key="2">
    <source>
        <dbReference type="RuleBase" id="RU361183"/>
    </source>
</evidence>
<dbReference type="Pfam" id="PF01400">
    <property type="entry name" value="Astacin"/>
    <property type="match status" value="1"/>
</dbReference>
<dbReference type="InterPro" id="IPR034035">
    <property type="entry name" value="Astacin-like_dom"/>
</dbReference>
<dbReference type="EMBL" id="JACEEZ010017964">
    <property type="protein sequence ID" value="KAG0717240.1"/>
    <property type="molecule type" value="Genomic_DNA"/>
</dbReference>
<dbReference type="AlphaFoldDB" id="A0A8J5CPP9"/>
<feature type="binding site" evidence="1">
    <location>
        <position position="149"/>
    </location>
    <ligand>
        <name>Zn(2+)</name>
        <dbReference type="ChEBI" id="CHEBI:29105"/>
        <note>catalytic</note>
    </ligand>
</feature>
<dbReference type="CDD" id="cd04280">
    <property type="entry name" value="ZnMc_astacin_like"/>
    <property type="match status" value="1"/>
</dbReference>
<dbReference type="GO" id="GO:0004222">
    <property type="term" value="F:metalloendopeptidase activity"/>
    <property type="evidence" value="ECO:0007669"/>
    <property type="project" value="UniProtKB-UniRule"/>
</dbReference>
<dbReference type="PANTHER" id="PTHR10127">
    <property type="entry name" value="DISCOIDIN, CUB, EGF, LAMININ , AND ZINC METALLOPROTEASE DOMAIN CONTAINING"/>
    <property type="match status" value="1"/>
</dbReference>
<evidence type="ECO:0000256" key="1">
    <source>
        <dbReference type="PROSITE-ProRule" id="PRU01211"/>
    </source>
</evidence>
<comment type="caution">
    <text evidence="4">The sequence shown here is derived from an EMBL/GenBank/DDBJ whole genome shotgun (WGS) entry which is preliminary data.</text>
</comment>
<dbReference type="SUPFAM" id="SSF55486">
    <property type="entry name" value="Metalloproteases ('zincins'), catalytic domain"/>
    <property type="match status" value="1"/>
</dbReference>
<evidence type="ECO:0000259" key="3">
    <source>
        <dbReference type="PROSITE" id="PS51864"/>
    </source>
</evidence>
<feature type="binding site" evidence="1">
    <location>
        <position position="145"/>
    </location>
    <ligand>
        <name>Zn(2+)</name>
        <dbReference type="ChEBI" id="CHEBI:29105"/>
        <note>catalytic</note>
    </ligand>
</feature>
<keyword evidence="1 2" id="KW-0378">Hydrolase</keyword>
<gene>
    <name evidence="4" type="primary">ASTA_3</name>
    <name evidence="4" type="ORF">GWK47_054857</name>
</gene>
<keyword evidence="1 2" id="KW-0862">Zinc</keyword>
<evidence type="ECO:0000313" key="5">
    <source>
        <dbReference type="Proteomes" id="UP000770661"/>
    </source>
</evidence>
<feature type="active site" evidence="1">
    <location>
        <position position="146"/>
    </location>
</feature>
<keyword evidence="1 2" id="KW-0482">Metalloprotease</keyword>
<dbReference type="OrthoDB" id="5945790at2759"/>
<dbReference type="InterPro" id="IPR006026">
    <property type="entry name" value="Peptidase_Metallo"/>
</dbReference>
<protein>
    <recommendedName>
        <fullName evidence="2">Metalloendopeptidase</fullName>
        <ecNumber evidence="2">3.4.24.-</ecNumber>
    </recommendedName>
</protein>
<dbReference type="PROSITE" id="PS51864">
    <property type="entry name" value="ASTACIN"/>
    <property type="match status" value="1"/>
</dbReference>
<evidence type="ECO:0000313" key="4">
    <source>
        <dbReference type="EMBL" id="KAG0717240.1"/>
    </source>
</evidence>
<sequence length="255" mass="28706">MRLRLVLLTAAVAAVAAFPTIPLAAKVLYNPDLFQGDIKGVAGQEAGRERAAKLGTEFLWPWGEVPYVLGRSITTDQSSVIQAGMKDFHAKTCLRFVPRTTESNYIEIVSDDISTSCWSNVGMIRGKQLVSLYSDGCIYTGTAIHELMHTVGFFHEHNRNDRDDYVTIHSENVDPDVGMSNFDKDENWQYVGEDYNYASIMHYDMYAFSKEWGLKTIVPKDPNVVLVGPFKKDSMEESDARQINTLYAAECARRQ</sequence>
<dbReference type="InterPro" id="IPR024079">
    <property type="entry name" value="MetalloPept_cat_dom_sf"/>
</dbReference>
<feature type="binding site" evidence="1">
    <location>
        <position position="155"/>
    </location>
    <ligand>
        <name>Zn(2+)</name>
        <dbReference type="ChEBI" id="CHEBI:29105"/>
        <note>catalytic</note>
    </ligand>
</feature>
<dbReference type="SMART" id="SM00235">
    <property type="entry name" value="ZnMc"/>
    <property type="match status" value="1"/>
</dbReference>
<keyword evidence="5" id="KW-1185">Reference proteome</keyword>
<dbReference type="Gene3D" id="3.40.390.10">
    <property type="entry name" value="Collagenase (Catalytic Domain)"/>
    <property type="match status" value="1"/>
</dbReference>
<reference evidence="4" key="1">
    <citation type="submission" date="2020-07" db="EMBL/GenBank/DDBJ databases">
        <title>The High-quality genome of the commercially important snow crab, Chionoecetes opilio.</title>
        <authorList>
            <person name="Jeong J.-H."/>
            <person name="Ryu S."/>
        </authorList>
    </citation>
    <scope>NUCLEOTIDE SEQUENCE</scope>
    <source>
        <strain evidence="4">MADBK_172401_WGS</strain>
        <tissue evidence="4">Digestive gland</tissue>
    </source>
</reference>
<organism evidence="4 5">
    <name type="scientific">Chionoecetes opilio</name>
    <name type="common">Atlantic snow crab</name>
    <name type="synonym">Cancer opilio</name>
    <dbReference type="NCBI Taxonomy" id="41210"/>
    <lineage>
        <taxon>Eukaryota</taxon>
        <taxon>Metazoa</taxon>
        <taxon>Ecdysozoa</taxon>
        <taxon>Arthropoda</taxon>
        <taxon>Crustacea</taxon>
        <taxon>Multicrustacea</taxon>
        <taxon>Malacostraca</taxon>
        <taxon>Eumalacostraca</taxon>
        <taxon>Eucarida</taxon>
        <taxon>Decapoda</taxon>
        <taxon>Pleocyemata</taxon>
        <taxon>Brachyura</taxon>
        <taxon>Eubrachyura</taxon>
        <taxon>Majoidea</taxon>
        <taxon>Majidae</taxon>
        <taxon>Chionoecetes</taxon>
    </lineage>
</organism>
<keyword evidence="2" id="KW-0732">Signal</keyword>
<feature type="domain" description="Peptidase M12A" evidence="3">
    <location>
        <begin position="51"/>
        <end position="252"/>
    </location>
</feature>
<feature type="chain" id="PRO_5035341173" description="Metalloendopeptidase" evidence="2">
    <location>
        <begin position="18"/>
        <end position="255"/>
    </location>
</feature>
<keyword evidence="1 2" id="KW-0479">Metal-binding</keyword>
<dbReference type="InterPro" id="IPR001506">
    <property type="entry name" value="Peptidase_M12A"/>
</dbReference>
<dbReference type="Proteomes" id="UP000770661">
    <property type="component" value="Unassembled WGS sequence"/>
</dbReference>
<feature type="signal peptide" evidence="2">
    <location>
        <begin position="1"/>
        <end position="17"/>
    </location>
</feature>
<dbReference type="PRINTS" id="PR00480">
    <property type="entry name" value="ASTACIN"/>
</dbReference>
<dbReference type="GO" id="GO:0006508">
    <property type="term" value="P:proteolysis"/>
    <property type="evidence" value="ECO:0007669"/>
    <property type="project" value="UniProtKB-KW"/>
</dbReference>
<proteinExistence type="predicted"/>
<keyword evidence="1 2" id="KW-0645">Protease</keyword>
<dbReference type="GO" id="GO:0008270">
    <property type="term" value="F:zinc ion binding"/>
    <property type="evidence" value="ECO:0007669"/>
    <property type="project" value="UniProtKB-UniRule"/>
</dbReference>
<name>A0A8J5CPP9_CHIOP</name>
<dbReference type="EC" id="3.4.24.-" evidence="2"/>
<comment type="cofactor">
    <cofactor evidence="1 2">
        <name>Zn(2+)</name>
        <dbReference type="ChEBI" id="CHEBI:29105"/>
    </cofactor>
    <text evidence="1 2">Binds 1 zinc ion per subunit.</text>
</comment>
<accession>A0A8J5CPP9</accession>
<comment type="caution">
    <text evidence="1">Lacks conserved residue(s) required for the propagation of feature annotation.</text>
</comment>
<dbReference type="PANTHER" id="PTHR10127:SF883">
    <property type="entry name" value="ZINC METALLOPROTEINASE NAS-8"/>
    <property type="match status" value="1"/>
</dbReference>